<evidence type="ECO:0000313" key="1">
    <source>
        <dbReference type="EnsemblMetazoa" id="XP_030849582"/>
    </source>
</evidence>
<keyword evidence="2" id="KW-1185">Reference proteome</keyword>
<protein>
    <submittedName>
        <fullName evidence="1">Uncharacterized protein</fullName>
    </submittedName>
</protein>
<reference evidence="2" key="1">
    <citation type="submission" date="2015-02" db="EMBL/GenBank/DDBJ databases">
        <title>Genome sequencing for Strongylocentrotus purpuratus.</title>
        <authorList>
            <person name="Murali S."/>
            <person name="Liu Y."/>
            <person name="Vee V."/>
            <person name="English A."/>
            <person name="Wang M."/>
            <person name="Skinner E."/>
            <person name="Han Y."/>
            <person name="Muzny D.M."/>
            <person name="Worley K.C."/>
            <person name="Gibbs R.A."/>
        </authorList>
    </citation>
    <scope>NUCLEOTIDE SEQUENCE</scope>
</reference>
<sequence>MELFTAHRDDGYTQCILKKRDTKFVIDASSVIQDKVQLWIPIKLHDHALGKRMVCTPFLPIDMAPGEDIALRIYIHDDIPYIVQKIQEEEENLLYHQVHPGRCFGLEPASSDLELECNGERRIISAKDVFNRQKTLVSMPIKTETNAKTQMINISISATSTNQPKTSMAFVVIRTGFSADIHSTLNEMVTGSNADLR</sequence>
<dbReference type="InParanoid" id="A0A7M7PHV8"/>
<dbReference type="Proteomes" id="UP000007110">
    <property type="component" value="Unassembled WGS sequence"/>
</dbReference>
<dbReference type="OrthoDB" id="10164691at2759"/>
<dbReference type="EnsemblMetazoa" id="XM_030993722">
    <property type="protein sequence ID" value="XP_030849582"/>
    <property type="gene ID" value="LOC105441207"/>
</dbReference>
<reference evidence="1" key="2">
    <citation type="submission" date="2021-01" db="UniProtKB">
        <authorList>
            <consortium name="EnsemblMetazoa"/>
        </authorList>
    </citation>
    <scope>IDENTIFICATION</scope>
</reference>
<dbReference type="RefSeq" id="XP_030849582.1">
    <property type="nucleotide sequence ID" value="XM_030993722.1"/>
</dbReference>
<name>A0A7M7PHV8_STRPU</name>
<proteinExistence type="predicted"/>
<organism evidence="1 2">
    <name type="scientific">Strongylocentrotus purpuratus</name>
    <name type="common">Purple sea urchin</name>
    <dbReference type="NCBI Taxonomy" id="7668"/>
    <lineage>
        <taxon>Eukaryota</taxon>
        <taxon>Metazoa</taxon>
        <taxon>Echinodermata</taxon>
        <taxon>Eleutherozoa</taxon>
        <taxon>Echinozoa</taxon>
        <taxon>Echinoidea</taxon>
        <taxon>Euechinoidea</taxon>
        <taxon>Echinacea</taxon>
        <taxon>Camarodonta</taxon>
        <taxon>Echinidea</taxon>
        <taxon>Strongylocentrotidae</taxon>
        <taxon>Strongylocentrotus</taxon>
    </lineage>
</organism>
<dbReference type="KEGG" id="spu:105441207"/>
<dbReference type="AlphaFoldDB" id="A0A7M7PHV8"/>
<accession>A0A7M7PHV8</accession>
<evidence type="ECO:0000313" key="2">
    <source>
        <dbReference type="Proteomes" id="UP000007110"/>
    </source>
</evidence>
<dbReference type="GeneID" id="105441207"/>